<evidence type="ECO:0000313" key="2">
    <source>
        <dbReference type="Proteomes" id="UP000276588"/>
    </source>
</evidence>
<name>A0A3A6PZG7_9EURY</name>
<comment type="caution">
    <text evidence="1">The sequence shown here is derived from an EMBL/GenBank/DDBJ whole genome shotgun (WGS) entry which is preliminary data.</text>
</comment>
<keyword evidence="2" id="KW-1185">Reference proteome</keyword>
<accession>A0A3A6PZG7</accession>
<dbReference type="AlphaFoldDB" id="A0A3A6PZG7"/>
<protein>
    <submittedName>
        <fullName evidence="1">Uncharacterized protein</fullName>
    </submittedName>
</protein>
<proteinExistence type="predicted"/>
<dbReference type="SUPFAM" id="SSF49503">
    <property type="entry name" value="Cupredoxins"/>
    <property type="match status" value="1"/>
</dbReference>
<gene>
    <name evidence="1" type="ORF">DM826_11500</name>
</gene>
<organism evidence="1 2">
    <name type="scientific">Halonotius aquaticus</name>
    <dbReference type="NCBI Taxonomy" id="2216978"/>
    <lineage>
        <taxon>Archaea</taxon>
        <taxon>Methanobacteriati</taxon>
        <taxon>Methanobacteriota</taxon>
        <taxon>Stenosarchaea group</taxon>
        <taxon>Halobacteria</taxon>
        <taxon>Halobacteriales</taxon>
        <taxon>Haloferacaceae</taxon>
        <taxon>Halonotius</taxon>
    </lineage>
</organism>
<evidence type="ECO:0000313" key="1">
    <source>
        <dbReference type="EMBL" id="RJX42263.1"/>
    </source>
</evidence>
<sequence length="376" mass="40356">MHRRSSLAGLSLGTLLLAGCAGAPTDPDDETADRSATEYTVHQLGDSFTEPQWATAGQPTESAGVVARFESRDELRWLVDDRETTPEAVTAFVDETDFSSATLLYLQSVGPTGCYREIVVDEVVIDDNAITATASAVDTSEEGTFCTQALTYPSAFIRVTGDDLPAATRVTLTNGSGVTAEIDADAPLIDPDTLAGGVQPDGNPPAVPTALDCATDGFERHPTYVDNDSIEYGTLTNDDGASTFALRARTPGDAVDDLTFERGDEIEFRLVNVSSTYLTTGNEHKYNLHLQTENGWEEVRGTTGDADRLPYTDIGIGQPPGEGFTWSFELTEDGLLAGHAHEDDLTICPDLQPGRCRFAYWGVPDGHIAVQFDYVG</sequence>
<dbReference type="InterPro" id="IPR008972">
    <property type="entry name" value="Cupredoxin"/>
</dbReference>
<dbReference type="OrthoDB" id="167544at2157"/>
<dbReference type="PROSITE" id="PS51257">
    <property type="entry name" value="PROKAR_LIPOPROTEIN"/>
    <property type="match status" value="1"/>
</dbReference>
<reference evidence="1 2" key="1">
    <citation type="submission" date="2018-06" db="EMBL/GenBank/DDBJ databases">
        <title>Halonotius sp. F13-13 a new haloarchaeeon isolated from a solar saltern from Isla Cristina, Huelva, Spain.</title>
        <authorList>
            <person name="Duran-Viseras A."/>
            <person name="Sanchez-Porro C."/>
            <person name="Ventosa A."/>
        </authorList>
    </citation>
    <scope>NUCLEOTIDE SEQUENCE [LARGE SCALE GENOMIC DNA]</scope>
    <source>
        <strain evidence="1 2">F13-13</strain>
    </source>
</reference>
<dbReference type="Proteomes" id="UP000276588">
    <property type="component" value="Unassembled WGS sequence"/>
</dbReference>
<dbReference type="EMBL" id="QKNY01000018">
    <property type="protein sequence ID" value="RJX42263.1"/>
    <property type="molecule type" value="Genomic_DNA"/>
</dbReference>
<dbReference type="RefSeq" id="WP_120103571.1">
    <property type="nucleotide sequence ID" value="NZ_QKNY01000018.1"/>
</dbReference>